<feature type="region of interest" description="Disordered" evidence="7">
    <location>
        <begin position="417"/>
        <end position="546"/>
    </location>
</feature>
<dbReference type="Gene3D" id="1.10.510.10">
    <property type="entry name" value="Transferase(Phosphotransferase) domain 1"/>
    <property type="match status" value="1"/>
</dbReference>
<feature type="compositionally biased region" description="Polar residues" evidence="7">
    <location>
        <begin position="506"/>
        <end position="539"/>
    </location>
</feature>
<sequence>MSGFKVTSRPTKISNNSNSISSSSNITLTSSSHSPSTSSSAHNLLPSSPIQAIQTSPDLLNQINKDLDPPRIPIGSQVLVTLDIDAAYFVDLSNSLSPDAIKERIFAKLGIYDDDHQNFRISRCRAGQPIGQTLDDWQLWHLCMTSSLESDPPMLIVHAFNPTTSTTSNSAVSSNFHTFTSNQLNHNPNSSISDRESPENTNLIHISNSSNSRSRYHHRALDISTSTSSHHSSSNDLNHSLSPAILHNHHSPISSTSFINDQRLSPISNTPFELPGYLLPQRSPRPHIKTPDDWIKIPLLNQSSPDEPHPPQIRTQHHRRPSEPVSSPNNLPPIQYPHHLHHPPCGFNNDPRLLEYSHQSRLPPIKTSLSSPNGNYSSNLNNSNRRLISSITQSPINNPIIKRNDIQSAKSMEDLRLQHPSESRKWAIPGLTHPPLPTDLIPKINSSRLPPPLRISRNDLNQQRQPPSQPQPSSTSASLQIVSSSTSSSRPNYSFSNSNPNLNYSQLPSLPQSNIRTLRSSAQPSFSPNGLNRPRSSGGISRIDPRNGAPIVGRLLAHQSSTLPSRNSRGSLQIENYYLDSGRPPQRPQTGDSTSPHRKRLDHNTPSNLTNSDRSTQGLLPAQSHIQQAVSHSSLHIRPGDILQDSMSVVRRQEPLRDHRTEIEREFGRRKPNVNSSNTNISNSARLTRPDDLQVDLHSRATNMPSIDRLTRRPVGTEIGSQFISPRSRPLNRDSGSQTGSVKSTDSSYLSLSPSRINPNQEAFASKNLDRRALINGDSHQENLHSRVGEIKHDGSISVWNEDQNSLTTPLALPRFTNPDRSDHGLGNNHGHHPHEPSPQDLINPVNQLSLDATTSSTSLGDNLFAKGSLSNRDRSMTSVSASATLINSVNSTSNPIVAASSTEISNNPFGDCEDDDDEQVGTFVTPMKPFDPSLSSSLKGADGITKPKLTLMTHRTQSNQSLSEKKLIPKLEGDSISETQSSSSKNLSVEQHNKLALNRKSKERTASAISQPLNSHLSIPSVGEKATNRRVLFTGDDWAIRPPVDAVYENLEDFFPHHDLDKPIDIGPVPVDLDSLMNSLLLEINSLNGITSSSVNQANVTNSTRLVGRRRSIRLLAQEKKKWLRRNEVRVSAVSQFPNHGGQDRSINGAQGPNLALGHNNKTGSALLRRKSTKLWGVKTQEVIPGGQVSIPSIAESPKDDDVANFSFKWVKGELIGKGSFGQVFLALNATNGEMLAVKQVELPKTRSDRESERQNNVVAALKSEIHLMRDLEHPNIVQYLGFEETTVNLSIFLEYVPGGSVGRCLRRHGAFELNVIKFFTYQILEGLKYLHNLHILHRDLKADNLLVDLDGNLKISDFGISKKSEHIYEDNSQMSLQGSIFWMAPEVVHNPRKKGYSAKVDIWSLGCVVLEMFAGRRPWSDAEAIQAMFKLGAERSRPPLPADVKLGRVSNHFLAKCFIVDPELRPTADRLTDHLFLVLENKAWRFEDSELYRSIRCPH</sequence>
<feature type="compositionally biased region" description="Low complexity" evidence="7">
    <location>
        <begin position="13"/>
        <end position="40"/>
    </location>
</feature>
<proteinExistence type="inferred from homology"/>
<dbReference type="OrthoDB" id="266718at2759"/>
<dbReference type="PANTHER" id="PTHR48016">
    <property type="entry name" value="MAP KINASE KINASE KINASE SSK2-RELATED-RELATED"/>
    <property type="match status" value="1"/>
</dbReference>
<protein>
    <recommendedName>
        <fullName evidence="8">Protein kinase domain-containing protein</fullName>
    </recommendedName>
</protein>
<accession>A0A9Q3DJE4</accession>
<feature type="region of interest" description="Disordered" evidence="7">
    <location>
        <begin position="717"/>
        <end position="764"/>
    </location>
</feature>
<evidence type="ECO:0000259" key="8">
    <source>
        <dbReference type="PROSITE" id="PS50011"/>
    </source>
</evidence>
<reference evidence="9" key="1">
    <citation type="submission" date="2021-03" db="EMBL/GenBank/DDBJ databases">
        <title>Draft genome sequence of rust myrtle Austropuccinia psidii MF-1, a brazilian biotype.</title>
        <authorList>
            <person name="Quecine M.C."/>
            <person name="Pachon D.M.R."/>
            <person name="Bonatelli M.L."/>
            <person name="Correr F.H."/>
            <person name="Franceschini L.M."/>
            <person name="Leite T.F."/>
            <person name="Margarido G.R.A."/>
            <person name="Almeida C.A."/>
            <person name="Ferrarezi J.A."/>
            <person name="Labate C.A."/>
        </authorList>
    </citation>
    <scope>NUCLEOTIDE SEQUENCE</scope>
    <source>
        <strain evidence="9">MF-1</strain>
    </source>
</reference>
<feature type="region of interest" description="Disordered" evidence="7">
    <location>
        <begin position="298"/>
        <end position="351"/>
    </location>
</feature>
<feature type="compositionally biased region" description="Polar residues" evidence="7">
    <location>
        <begin position="604"/>
        <end position="616"/>
    </location>
</feature>
<dbReference type="GO" id="GO:0004709">
    <property type="term" value="F:MAP kinase kinase kinase activity"/>
    <property type="evidence" value="ECO:0007669"/>
    <property type="project" value="UniProtKB-ARBA"/>
</dbReference>
<feature type="compositionally biased region" description="Low complexity" evidence="7">
    <location>
        <begin position="462"/>
        <end position="505"/>
    </location>
</feature>
<dbReference type="InterPro" id="IPR011009">
    <property type="entry name" value="Kinase-like_dom_sf"/>
</dbReference>
<feature type="region of interest" description="Disordered" evidence="7">
    <location>
        <begin position="1137"/>
        <end position="1161"/>
    </location>
</feature>
<feature type="region of interest" description="Disordered" evidence="7">
    <location>
        <begin position="1"/>
        <end position="45"/>
    </location>
</feature>
<evidence type="ECO:0000313" key="10">
    <source>
        <dbReference type="Proteomes" id="UP000765509"/>
    </source>
</evidence>
<feature type="compositionally biased region" description="Polar residues" evidence="7">
    <location>
        <begin position="181"/>
        <end position="192"/>
    </location>
</feature>
<dbReference type="Pfam" id="PF00069">
    <property type="entry name" value="Pkinase"/>
    <property type="match status" value="1"/>
</dbReference>
<evidence type="ECO:0000256" key="1">
    <source>
        <dbReference type="ARBA" id="ARBA00006529"/>
    </source>
</evidence>
<keyword evidence="3 6" id="KW-0547">Nucleotide-binding</keyword>
<dbReference type="PROSITE" id="PS00107">
    <property type="entry name" value="PROTEIN_KINASE_ATP"/>
    <property type="match status" value="1"/>
</dbReference>
<dbReference type="SUPFAM" id="SSF56112">
    <property type="entry name" value="Protein kinase-like (PK-like)"/>
    <property type="match status" value="1"/>
</dbReference>
<evidence type="ECO:0000256" key="6">
    <source>
        <dbReference type="PROSITE-ProRule" id="PRU10141"/>
    </source>
</evidence>
<keyword evidence="5 6" id="KW-0067">ATP-binding</keyword>
<feature type="compositionally biased region" description="Polar residues" evidence="7">
    <location>
        <begin position="977"/>
        <end position="991"/>
    </location>
</feature>
<dbReference type="EMBL" id="AVOT02016389">
    <property type="protein sequence ID" value="MBW0501561.1"/>
    <property type="molecule type" value="Genomic_DNA"/>
</dbReference>
<dbReference type="Proteomes" id="UP000765509">
    <property type="component" value="Unassembled WGS sequence"/>
</dbReference>
<evidence type="ECO:0000256" key="5">
    <source>
        <dbReference type="ARBA" id="ARBA00022840"/>
    </source>
</evidence>
<dbReference type="InterPro" id="IPR017441">
    <property type="entry name" value="Protein_kinase_ATP_BS"/>
</dbReference>
<feature type="region of interest" description="Disordered" evidence="7">
    <location>
        <begin position="955"/>
        <end position="993"/>
    </location>
</feature>
<gene>
    <name evidence="9" type="ORF">O181_041276</name>
</gene>
<dbReference type="SMART" id="SM00220">
    <property type="entry name" value="S_TKc"/>
    <property type="match status" value="1"/>
</dbReference>
<evidence type="ECO:0000256" key="2">
    <source>
        <dbReference type="ARBA" id="ARBA00022679"/>
    </source>
</evidence>
<feature type="compositionally biased region" description="Basic and acidic residues" evidence="7">
    <location>
        <begin position="964"/>
        <end position="974"/>
    </location>
</feature>
<dbReference type="PROSITE" id="PS50011">
    <property type="entry name" value="PROTEIN_KINASE_DOM"/>
    <property type="match status" value="1"/>
</dbReference>
<comment type="caution">
    <text evidence="9">The sequence shown here is derived from an EMBL/GenBank/DDBJ whole genome shotgun (WGS) entry which is preliminary data.</text>
</comment>
<feature type="region of interest" description="Disordered" evidence="7">
    <location>
        <begin position="810"/>
        <end position="844"/>
    </location>
</feature>
<evidence type="ECO:0000256" key="3">
    <source>
        <dbReference type="ARBA" id="ARBA00022741"/>
    </source>
</evidence>
<dbReference type="InterPro" id="IPR050538">
    <property type="entry name" value="MAP_kinase_kinase_kinase"/>
</dbReference>
<dbReference type="InterPro" id="IPR008271">
    <property type="entry name" value="Ser/Thr_kinase_AS"/>
</dbReference>
<evidence type="ECO:0000256" key="4">
    <source>
        <dbReference type="ARBA" id="ARBA00022777"/>
    </source>
</evidence>
<dbReference type="FunFam" id="1.10.510.10:FF:000182">
    <property type="entry name" value="MAP kinase kinase kinase mkh1"/>
    <property type="match status" value="1"/>
</dbReference>
<dbReference type="GO" id="GO:0005524">
    <property type="term" value="F:ATP binding"/>
    <property type="evidence" value="ECO:0007669"/>
    <property type="project" value="UniProtKB-UniRule"/>
</dbReference>
<feature type="domain" description="Protein kinase" evidence="8">
    <location>
        <begin position="1211"/>
        <end position="1479"/>
    </location>
</feature>
<dbReference type="InterPro" id="IPR000719">
    <property type="entry name" value="Prot_kinase_dom"/>
</dbReference>
<name>A0A9Q3DJE4_9BASI</name>
<evidence type="ECO:0000256" key="7">
    <source>
        <dbReference type="SAM" id="MobiDB-lite"/>
    </source>
</evidence>
<keyword evidence="2" id="KW-0808">Transferase</keyword>
<comment type="similarity">
    <text evidence="1">Belongs to the protein kinase superfamily. STE Ser/Thr protein kinase family. MAP kinase kinase kinase subfamily.</text>
</comment>
<dbReference type="FunFam" id="3.30.200.20:FF:000387">
    <property type="entry name" value="Serine/threonine-protein kinase STE11"/>
    <property type="match status" value="1"/>
</dbReference>
<keyword evidence="4" id="KW-0418">Kinase</keyword>
<dbReference type="PROSITE" id="PS00108">
    <property type="entry name" value="PROTEIN_KINASE_ST"/>
    <property type="match status" value="1"/>
</dbReference>
<feature type="region of interest" description="Disordered" evidence="7">
    <location>
        <begin position="577"/>
        <end position="616"/>
    </location>
</feature>
<organism evidence="9 10">
    <name type="scientific">Austropuccinia psidii MF-1</name>
    <dbReference type="NCBI Taxonomy" id="1389203"/>
    <lineage>
        <taxon>Eukaryota</taxon>
        <taxon>Fungi</taxon>
        <taxon>Dikarya</taxon>
        <taxon>Basidiomycota</taxon>
        <taxon>Pucciniomycotina</taxon>
        <taxon>Pucciniomycetes</taxon>
        <taxon>Pucciniales</taxon>
        <taxon>Sphaerophragmiaceae</taxon>
        <taxon>Austropuccinia</taxon>
    </lineage>
</organism>
<feature type="compositionally biased region" description="Low complexity" evidence="7">
    <location>
        <begin position="741"/>
        <end position="755"/>
    </location>
</feature>
<keyword evidence="10" id="KW-1185">Reference proteome</keyword>
<dbReference type="GO" id="GO:0000196">
    <property type="term" value="P:cell integrity MAPK cascade"/>
    <property type="evidence" value="ECO:0007669"/>
    <property type="project" value="UniProtKB-ARBA"/>
</dbReference>
<evidence type="ECO:0000313" key="9">
    <source>
        <dbReference type="EMBL" id="MBW0501561.1"/>
    </source>
</evidence>
<feature type="binding site" evidence="6">
    <location>
        <position position="1240"/>
    </location>
    <ligand>
        <name>ATP</name>
        <dbReference type="ChEBI" id="CHEBI:30616"/>
    </ligand>
</feature>
<dbReference type="PANTHER" id="PTHR48016:SF48">
    <property type="entry name" value="SERINE_THREONINE-PROTEIN KINASE BCK1_SLK1_SSP31"/>
    <property type="match status" value="1"/>
</dbReference>
<feature type="region of interest" description="Disordered" evidence="7">
    <location>
        <begin position="181"/>
        <end position="216"/>
    </location>
</feature>